<evidence type="ECO:0000259" key="8">
    <source>
        <dbReference type="PROSITE" id="PS51379"/>
    </source>
</evidence>
<keyword evidence="4" id="KW-0249">Electron transport</keyword>
<dbReference type="PANTHER" id="PTHR30176">
    <property type="entry name" value="FERREDOXIN-TYPE PROTEIN NAPH"/>
    <property type="match status" value="1"/>
</dbReference>
<dbReference type="EMBL" id="JAMOKX010000003">
    <property type="protein sequence ID" value="MCL9819406.1"/>
    <property type="molecule type" value="Genomic_DNA"/>
</dbReference>
<organism evidence="9 10">
    <name type="scientific">Helicobacter colisuis</name>
    <dbReference type="NCBI Taxonomy" id="2949739"/>
    <lineage>
        <taxon>Bacteria</taxon>
        <taxon>Pseudomonadati</taxon>
        <taxon>Campylobacterota</taxon>
        <taxon>Epsilonproteobacteria</taxon>
        <taxon>Campylobacterales</taxon>
        <taxon>Helicobacteraceae</taxon>
        <taxon>Helicobacter</taxon>
    </lineage>
</organism>
<proteinExistence type="predicted"/>
<keyword evidence="5" id="KW-0408">Iron</keyword>
<keyword evidence="7" id="KW-0472">Membrane</keyword>
<dbReference type="NCBIfam" id="TIGR02745">
    <property type="entry name" value="ccoG_rdxA_fixG"/>
    <property type="match status" value="1"/>
</dbReference>
<feature type="transmembrane region" description="Helical" evidence="7">
    <location>
        <begin position="17"/>
        <end position="42"/>
    </location>
</feature>
<dbReference type="InterPro" id="IPR014116">
    <property type="entry name" value="Cyt_c_oxidase_cbb3_FixG"/>
</dbReference>
<evidence type="ECO:0000313" key="9">
    <source>
        <dbReference type="EMBL" id="MCL9819406.1"/>
    </source>
</evidence>
<feature type="transmembrane region" description="Helical" evidence="7">
    <location>
        <begin position="176"/>
        <end position="193"/>
    </location>
</feature>
<keyword evidence="7" id="KW-1133">Transmembrane helix</keyword>
<dbReference type="Gene3D" id="2.60.40.10">
    <property type="entry name" value="Immunoglobulins"/>
    <property type="match status" value="1"/>
</dbReference>
<feature type="transmembrane region" description="Helical" evidence="7">
    <location>
        <begin position="135"/>
        <end position="156"/>
    </location>
</feature>
<dbReference type="Pfam" id="PF13746">
    <property type="entry name" value="Fer4_18"/>
    <property type="match status" value="1"/>
</dbReference>
<name>A0ABT0TTZ7_9HELI</name>
<evidence type="ECO:0000256" key="5">
    <source>
        <dbReference type="ARBA" id="ARBA00023004"/>
    </source>
</evidence>
<keyword evidence="7" id="KW-0812">Transmembrane</keyword>
<dbReference type="PROSITE" id="PS00198">
    <property type="entry name" value="4FE4S_FER_1"/>
    <property type="match status" value="1"/>
</dbReference>
<accession>A0ABT0TTZ7</accession>
<dbReference type="InterPro" id="IPR013783">
    <property type="entry name" value="Ig-like_fold"/>
</dbReference>
<dbReference type="Pfam" id="PF11614">
    <property type="entry name" value="FixG_C"/>
    <property type="match status" value="1"/>
</dbReference>
<protein>
    <submittedName>
        <fullName evidence="9">Cytochrome c oxidase accessory protein CcoG</fullName>
    </submittedName>
</protein>
<dbReference type="InterPro" id="IPR017896">
    <property type="entry name" value="4Fe4S_Fe-S-bd"/>
</dbReference>
<evidence type="ECO:0000256" key="4">
    <source>
        <dbReference type="ARBA" id="ARBA00022982"/>
    </source>
</evidence>
<feature type="transmembrane region" description="Helical" evidence="7">
    <location>
        <begin position="317"/>
        <end position="335"/>
    </location>
</feature>
<gene>
    <name evidence="9" type="primary">ccoG</name>
    <name evidence="9" type="ORF">NCR95_04375</name>
</gene>
<dbReference type="SUPFAM" id="SSF54862">
    <property type="entry name" value="4Fe-4S ferredoxins"/>
    <property type="match status" value="1"/>
</dbReference>
<evidence type="ECO:0000256" key="3">
    <source>
        <dbReference type="ARBA" id="ARBA00022723"/>
    </source>
</evidence>
<evidence type="ECO:0000313" key="10">
    <source>
        <dbReference type="Proteomes" id="UP001057522"/>
    </source>
</evidence>
<dbReference type="PROSITE" id="PS51379">
    <property type="entry name" value="4FE4S_FER_2"/>
    <property type="match status" value="1"/>
</dbReference>
<evidence type="ECO:0000256" key="1">
    <source>
        <dbReference type="ARBA" id="ARBA00022448"/>
    </source>
</evidence>
<evidence type="ECO:0000256" key="7">
    <source>
        <dbReference type="SAM" id="Phobius"/>
    </source>
</evidence>
<dbReference type="Gene3D" id="3.30.70.20">
    <property type="match status" value="1"/>
</dbReference>
<dbReference type="Pfam" id="PF12801">
    <property type="entry name" value="Fer4_5"/>
    <property type="match status" value="1"/>
</dbReference>
<keyword evidence="10" id="KW-1185">Reference proteome</keyword>
<keyword evidence="1" id="KW-0813">Transport</keyword>
<dbReference type="InterPro" id="IPR017900">
    <property type="entry name" value="4Fe4S_Fe_S_CS"/>
</dbReference>
<keyword evidence="2" id="KW-0004">4Fe-4S</keyword>
<dbReference type="InterPro" id="IPR032879">
    <property type="entry name" value="FixG_C"/>
</dbReference>
<dbReference type="PANTHER" id="PTHR30176:SF3">
    <property type="entry name" value="FERREDOXIN-TYPE PROTEIN NAPH"/>
    <property type="match status" value="1"/>
</dbReference>
<dbReference type="Proteomes" id="UP001057522">
    <property type="component" value="Unassembled WGS sequence"/>
</dbReference>
<dbReference type="RefSeq" id="WP_250604098.1">
    <property type="nucleotide sequence ID" value="NZ_JAMOKX010000003.1"/>
</dbReference>
<reference evidence="9" key="1">
    <citation type="submission" date="2022-06" db="EMBL/GenBank/DDBJ databases">
        <title>Helicobacter colisuis sp. nov.</title>
        <authorList>
            <person name="Papic B."/>
            <person name="Gruntar I."/>
        </authorList>
    </citation>
    <scope>NUCLEOTIDE SEQUENCE</scope>
    <source>
        <strain evidence="9">11154-15</strain>
    </source>
</reference>
<keyword evidence="3" id="KW-0479">Metal-binding</keyword>
<feature type="domain" description="4Fe-4S ferredoxin-type" evidence="8">
    <location>
        <begin position="239"/>
        <end position="267"/>
    </location>
</feature>
<keyword evidence="6" id="KW-0411">Iron-sulfur</keyword>
<dbReference type="InterPro" id="IPR051684">
    <property type="entry name" value="Electron_Trans/Redox"/>
</dbReference>
<sequence length="460" mass="54008">MELQSNIKAHFYHKKRYWVYLITTIMVLCIPFIKINGNQIFLLSFDHKQLHLFGIAFDMQELYLMPFLLILLFLIIFFLTTLAGRVWCGWACPQTIFRVLYRDLLETKILGLRKRMENRQIDPDMSLGINKLKKIVAFGIWVILALIIAANFMWYFIPPSDFFAYIQNPLEHKYLYMFWLGITIFLIADIIFIKENFCIYMCPYSRVQSVLYDNDTIMAVYDYKRGGVVFDSKGIKLWKKPETPNAECTGCEACVKICPTHIDIRKGMQLECINCLECSDACTKVMTKLGKPSLISWTSPQAIEKQQKVRYMRFKTIAYLAALVIVLVGLLYMSSTKESMLLNINRSELYTMRDNYRVENSYIFLFQNTNRNGYEFYFEIEGNDMIKIKRPSKPFHIKSGEKLKQVVVLYTDENLAKDSEKDTHIPLKIRAYALDSEEKIEVIRESVFIYPPKNVMNNEK</sequence>
<feature type="transmembrane region" description="Helical" evidence="7">
    <location>
        <begin position="62"/>
        <end position="88"/>
    </location>
</feature>
<comment type="caution">
    <text evidence="9">The sequence shown here is derived from an EMBL/GenBank/DDBJ whole genome shotgun (WGS) entry which is preliminary data.</text>
</comment>
<evidence type="ECO:0000256" key="6">
    <source>
        <dbReference type="ARBA" id="ARBA00023014"/>
    </source>
</evidence>
<evidence type="ECO:0000256" key="2">
    <source>
        <dbReference type="ARBA" id="ARBA00022485"/>
    </source>
</evidence>